<dbReference type="EMBL" id="JAERUA010000007">
    <property type="protein sequence ID" value="KAI1897666.1"/>
    <property type="molecule type" value="Genomic_DNA"/>
</dbReference>
<evidence type="ECO:0000313" key="2">
    <source>
        <dbReference type="Proteomes" id="UP000829720"/>
    </source>
</evidence>
<sequence length="89" mass="10258">MMNMRHYPGCEKVYRVGGPRCPHFVCWVFPMGPWLRVIEAWWCCAPDCVHWTLSGRSCAGQTSEQPAEGHYDIQRTVTLNLNGFIVRLC</sequence>
<proteinExistence type="predicted"/>
<accession>A0A8T3DNV7</accession>
<evidence type="ECO:0000313" key="1">
    <source>
        <dbReference type="EMBL" id="KAI1897666.1"/>
    </source>
</evidence>
<protein>
    <submittedName>
        <fullName evidence="1">Uncharacterized protein</fullName>
    </submittedName>
</protein>
<keyword evidence="2" id="KW-1185">Reference proteome</keyword>
<reference evidence="1" key="1">
    <citation type="submission" date="2021-01" db="EMBL/GenBank/DDBJ databases">
        <authorList>
            <person name="Zahm M."/>
            <person name="Roques C."/>
            <person name="Cabau C."/>
            <person name="Klopp C."/>
            <person name="Donnadieu C."/>
            <person name="Jouanno E."/>
            <person name="Lampietro C."/>
            <person name="Louis A."/>
            <person name="Herpin A."/>
            <person name="Echchiki A."/>
            <person name="Berthelot C."/>
            <person name="Parey E."/>
            <person name="Roest-Crollius H."/>
            <person name="Braasch I."/>
            <person name="Postlethwait J."/>
            <person name="Bobe J."/>
            <person name="Montfort J."/>
            <person name="Bouchez O."/>
            <person name="Begum T."/>
            <person name="Mejri S."/>
            <person name="Adams A."/>
            <person name="Chen W.-J."/>
            <person name="Guiguen Y."/>
        </authorList>
    </citation>
    <scope>NUCLEOTIDE SEQUENCE</scope>
    <source>
        <tissue evidence="1">Blood</tissue>
    </source>
</reference>
<dbReference type="AlphaFoldDB" id="A0A8T3DNV7"/>
<organism evidence="1 2">
    <name type="scientific">Albula goreensis</name>
    <dbReference type="NCBI Taxonomy" id="1534307"/>
    <lineage>
        <taxon>Eukaryota</taxon>
        <taxon>Metazoa</taxon>
        <taxon>Chordata</taxon>
        <taxon>Craniata</taxon>
        <taxon>Vertebrata</taxon>
        <taxon>Euteleostomi</taxon>
        <taxon>Actinopterygii</taxon>
        <taxon>Neopterygii</taxon>
        <taxon>Teleostei</taxon>
        <taxon>Albuliformes</taxon>
        <taxon>Albulidae</taxon>
        <taxon>Albula</taxon>
    </lineage>
</organism>
<comment type="caution">
    <text evidence="1">The sequence shown here is derived from an EMBL/GenBank/DDBJ whole genome shotgun (WGS) entry which is preliminary data.</text>
</comment>
<dbReference type="Proteomes" id="UP000829720">
    <property type="component" value="Unassembled WGS sequence"/>
</dbReference>
<name>A0A8T3DNV7_9TELE</name>
<gene>
    <name evidence="1" type="ORF">AGOR_G00085610</name>
</gene>